<dbReference type="Gene3D" id="2.160.20.120">
    <property type="match status" value="1"/>
</dbReference>
<dbReference type="RefSeq" id="WP_073247261.1">
    <property type="nucleotide sequence ID" value="NZ_BJNP01000038.1"/>
</dbReference>
<keyword evidence="3" id="KW-1185">Reference proteome</keyword>
<reference evidence="2 3" key="1">
    <citation type="submission" date="2019-06" db="EMBL/GenBank/DDBJ databases">
        <title>Whole genome shotgun sequence of Flavobacterium flevense NBRC 14960.</title>
        <authorList>
            <person name="Hosoyama A."/>
            <person name="Uohara A."/>
            <person name="Ohji S."/>
            <person name="Ichikawa N."/>
        </authorList>
    </citation>
    <scope>NUCLEOTIDE SEQUENCE [LARGE SCALE GENOMIC DNA]</scope>
    <source>
        <strain evidence="2 3">NBRC 14960</strain>
    </source>
</reference>
<dbReference type="Pfam" id="PF10988">
    <property type="entry name" value="DUF2807"/>
    <property type="match status" value="1"/>
</dbReference>
<protein>
    <recommendedName>
        <fullName evidence="1">Putative auto-transporter adhesin head GIN domain-containing protein</fullName>
    </recommendedName>
</protein>
<dbReference type="Proteomes" id="UP000316775">
    <property type="component" value="Unassembled WGS sequence"/>
</dbReference>
<evidence type="ECO:0000313" key="3">
    <source>
        <dbReference type="Proteomes" id="UP000316775"/>
    </source>
</evidence>
<organism evidence="2 3">
    <name type="scientific">Flavobacterium flevense</name>
    <dbReference type="NCBI Taxonomy" id="983"/>
    <lineage>
        <taxon>Bacteria</taxon>
        <taxon>Pseudomonadati</taxon>
        <taxon>Bacteroidota</taxon>
        <taxon>Flavobacteriia</taxon>
        <taxon>Flavobacteriales</taxon>
        <taxon>Flavobacteriaceae</taxon>
        <taxon>Flavobacterium</taxon>
    </lineage>
</organism>
<comment type="caution">
    <text evidence="2">The sequence shown here is derived from an EMBL/GenBank/DDBJ whole genome shotgun (WGS) entry which is preliminary data.</text>
</comment>
<proteinExistence type="predicted"/>
<dbReference type="InterPro" id="IPR021255">
    <property type="entry name" value="DUF2807"/>
</dbReference>
<dbReference type="EMBL" id="BJNP01000038">
    <property type="protein sequence ID" value="GEC73297.1"/>
    <property type="molecule type" value="Genomic_DNA"/>
</dbReference>
<evidence type="ECO:0000259" key="1">
    <source>
        <dbReference type="Pfam" id="PF10988"/>
    </source>
</evidence>
<evidence type="ECO:0000313" key="2">
    <source>
        <dbReference type="EMBL" id="GEC73297.1"/>
    </source>
</evidence>
<sequence>MKKISIVLLVFLSTTILFGQKKDKISGSKTVVKKHKNIGNFSSIEVEDNLEVSLERGEFAGVEIEADNNLMEVIAIEVTDNVLRLSTSKRIIKSKSLKVKVTYTAQFNSVIAKNEAVVSAIQEIITDNFTIKTFDDSKVLMNASTKAFALQGDGDSEIELNLKSETSKIELSKDAELKSLLKTDNLALDLYQDTKAEIEGEANTAVIRLANDCELEASKLETGKIELITEGKSKAIVNAKKDIVISASEDTETELYGEAKIEMNKFTDKAKLSKK</sequence>
<feature type="domain" description="Putative auto-transporter adhesin head GIN" evidence="1">
    <location>
        <begin position="40"/>
        <end position="161"/>
    </location>
</feature>
<gene>
    <name evidence="2" type="ORF">FFL01_28360</name>
</gene>
<name>A0A4Y4B2E9_9FLAO</name>
<dbReference type="STRING" id="983.SAMN05443543_11614"/>
<dbReference type="AlphaFoldDB" id="A0A4Y4B2E9"/>
<accession>A0A4Y4B2E9</accession>